<dbReference type="AlphaFoldDB" id="A0AAW3ZYM2"/>
<dbReference type="GO" id="GO:0032153">
    <property type="term" value="C:cell division site"/>
    <property type="evidence" value="ECO:0007669"/>
    <property type="project" value="TreeGrafter"/>
</dbReference>
<keyword evidence="1" id="KW-0472">Membrane</keyword>
<dbReference type="RefSeq" id="WP_170016540.1">
    <property type="nucleotide sequence ID" value="NZ_CP012545.1"/>
</dbReference>
<dbReference type="PANTHER" id="PTHR47755">
    <property type="entry name" value="CELL DIVISION PROTEIN FTSX"/>
    <property type="match status" value="1"/>
</dbReference>
<proteinExistence type="predicted"/>
<gene>
    <name evidence="2" type="ORF">CCAL12919_05315</name>
    <name evidence="3" type="ORF">CCAL9337_06495</name>
</gene>
<keyword evidence="1" id="KW-0812">Transmembrane</keyword>
<dbReference type="GO" id="GO:0016020">
    <property type="term" value="C:membrane"/>
    <property type="evidence" value="ECO:0007669"/>
    <property type="project" value="InterPro"/>
</dbReference>
<protein>
    <submittedName>
        <fullName evidence="3">Cell division protein FtsX</fullName>
    </submittedName>
</protein>
<organism evidence="3 4">
    <name type="scientific">Campylobacter californiensis</name>
    <dbReference type="NCBI Taxonomy" id="1032243"/>
    <lineage>
        <taxon>Bacteria</taxon>
        <taxon>Pseudomonadati</taxon>
        <taxon>Campylobacterota</taxon>
        <taxon>Epsilonproteobacteria</taxon>
        <taxon>Campylobacterales</taxon>
        <taxon>Campylobacteraceae</taxon>
        <taxon>Campylobacter</taxon>
    </lineage>
</organism>
<reference evidence="2 5" key="2">
    <citation type="submission" date="2020-10" db="EMBL/GenBank/DDBJ databases">
        <title>Campylobacter californiensis sp. nov. isolated from cattle and feral swine in California.</title>
        <authorList>
            <person name="Miller W.G."/>
        </authorList>
    </citation>
    <scope>NUCLEOTIDE SEQUENCE [LARGE SCALE GENOMIC DNA]</scope>
    <source>
        <strain evidence="2 5">RM12919</strain>
    </source>
</reference>
<evidence type="ECO:0000256" key="1">
    <source>
        <dbReference type="SAM" id="Phobius"/>
    </source>
</evidence>
<sequence>MRSLKNHLGFLLPLISLLFAVEFSITSDKIVKNYEALMGRDYNIVIVSLKELTDTDIKPVIKSFLSLEPLSTQKIIDRLSDDISAKNLSILQNALPKFYSLKLSEFPTPKTMNEIKDKIQKMEGISKVETFSSTHDKVYKILNLTKMLSNMFMWILAFVGSMLMFKQARIWLYEHKERIEIMTLFGAPFWLKSAMLYRIAVIDSILSSILVSVFFYFLPDIEFFNSIAKEIDVALPRLNFEQEPAMLFGVAIALSIFTVSLVMRRVKKDNI</sequence>
<evidence type="ECO:0000313" key="3">
    <source>
        <dbReference type="EMBL" id="MBE3608370.1"/>
    </source>
</evidence>
<reference evidence="3 4" key="1">
    <citation type="submission" date="2015-08" db="EMBL/GenBank/DDBJ databases">
        <title>Comparative genomics of the Campylobacter concisus group.</title>
        <authorList>
            <person name="Yee E."/>
            <person name="Chapman M.H."/>
            <person name="Huynh S."/>
            <person name="Bono J.L."/>
            <person name="On S.L."/>
            <person name="St Leger J."/>
            <person name="Foster G."/>
            <person name="Parker C.T."/>
            <person name="Miller W.G."/>
        </authorList>
    </citation>
    <scope>NUCLEOTIDE SEQUENCE [LARGE SCALE GENOMIC DNA]</scope>
    <source>
        <strain evidence="3 4">RM9337</strain>
    </source>
</reference>
<comment type="caution">
    <text evidence="3">The sequence shown here is derived from an EMBL/GenBank/DDBJ whole genome shotgun (WGS) entry which is preliminary data.</text>
</comment>
<feature type="transmembrane region" description="Helical" evidence="1">
    <location>
        <begin position="245"/>
        <end position="263"/>
    </location>
</feature>
<evidence type="ECO:0000313" key="2">
    <source>
        <dbReference type="EMBL" id="MBE2986550.1"/>
    </source>
</evidence>
<dbReference type="Proteomes" id="UP001318760">
    <property type="component" value="Unassembled WGS sequence"/>
</dbReference>
<dbReference type="EMBL" id="LIWG01000007">
    <property type="protein sequence ID" value="MBE3608370.1"/>
    <property type="molecule type" value="Genomic_DNA"/>
</dbReference>
<feature type="transmembrane region" description="Helical" evidence="1">
    <location>
        <begin position="194"/>
        <end position="218"/>
    </location>
</feature>
<keyword evidence="1" id="KW-1133">Transmembrane helix</keyword>
<keyword evidence="3" id="KW-0131">Cell cycle</keyword>
<evidence type="ECO:0000313" key="5">
    <source>
        <dbReference type="Proteomes" id="UP001318760"/>
    </source>
</evidence>
<keyword evidence="3" id="KW-0132">Cell division</keyword>
<dbReference type="PANTHER" id="PTHR47755:SF1">
    <property type="entry name" value="CELL DIVISION PROTEIN FTSX"/>
    <property type="match status" value="1"/>
</dbReference>
<dbReference type="GO" id="GO:0051301">
    <property type="term" value="P:cell division"/>
    <property type="evidence" value="ECO:0007669"/>
    <property type="project" value="UniProtKB-KW"/>
</dbReference>
<dbReference type="Proteomes" id="UP000650616">
    <property type="component" value="Unassembled WGS sequence"/>
</dbReference>
<dbReference type="EMBL" id="JADBHS010000008">
    <property type="protein sequence ID" value="MBE2986550.1"/>
    <property type="molecule type" value="Genomic_DNA"/>
</dbReference>
<dbReference type="InterPro" id="IPR004513">
    <property type="entry name" value="FtsX"/>
</dbReference>
<accession>A0AAW3ZYM2</accession>
<keyword evidence="4" id="KW-1185">Reference proteome</keyword>
<feature type="transmembrane region" description="Helical" evidence="1">
    <location>
        <begin position="151"/>
        <end position="173"/>
    </location>
</feature>
<evidence type="ECO:0000313" key="4">
    <source>
        <dbReference type="Proteomes" id="UP000650616"/>
    </source>
</evidence>
<name>A0AAW3ZYM2_9BACT</name>